<accession>A0ABM0JPQ1</accession>
<dbReference type="InterPro" id="IPR001304">
    <property type="entry name" value="C-type_lectin-like"/>
</dbReference>
<dbReference type="PANTHER" id="PTHR22801:SF63">
    <property type="entry name" value="C-TYPE LECTIN DOMAIN-CONTAINING PROTEIN"/>
    <property type="match status" value="1"/>
</dbReference>
<proteinExistence type="predicted"/>
<keyword evidence="2" id="KW-0732">Signal</keyword>
<dbReference type="InterPro" id="IPR016186">
    <property type="entry name" value="C-type_lectin-like/link_sf"/>
</dbReference>
<dbReference type="InterPro" id="IPR050801">
    <property type="entry name" value="Ca-Dep_Lectins_ImmuneDev"/>
</dbReference>
<evidence type="ECO:0000259" key="3">
    <source>
        <dbReference type="PROSITE" id="PS50041"/>
    </source>
</evidence>
<dbReference type="Proteomes" id="UP000694888">
    <property type="component" value="Unplaced"/>
</dbReference>
<dbReference type="GeneID" id="101851189"/>
<dbReference type="SMART" id="SM00034">
    <property type="entry name" value="CLECT"/>
    <property type="match status" value="1"/>
</dbReference>
<feature type="signal peptide" evidence="2">
    <location>
        <begin position="1"/>
        <end position="15"/>
    </location>
</feature>
<name>A0ABM0JPQ1_APLCA</name>
<evidence type="ECO:0000256" key="1">
    <source>
        <dbReference type="SAM" id="MobiDB-lite"/>
    </source>
</evidence>
<gene>
    <name evidence="5" type="primary">LOC101851189</name>
</gene>
<evidence type="ECO:0000313" key="5">
    <source>
        <dbReference type="RefSeq" id="XP_005098630.1"/>
    </source>
</evidence>
<dbReference type="SUPFAM" id="SSF56436">
    <property type="entry name" value="C-type lectin-like"/>
    <property type="match status" value="1"/>
</dbReference>
<dbReference type="CDD" id="cd00037">
    <property type="entry name" value="CLECT"/>
    <property type="match status" value="1"/>
</dbReference>
<feature type="compositionally biased region" description="Low complexity" evidence="1">
    <location>
        <begin position="166"/>
        <end position="176"/>
    </location>
</feature>
<keyword evidence="4" id="KW-1185">Reference proteome</keyword>
<dbReference type="InterPro" id="IPR016187">
    <property type="entry name" value="CTDL_fold"/>
</dbReference>
<organism evidence="4 5">
    <name type="scientific">Aplysia californica</name>
    <name type="common">California sea hare</name>
    <dbReference type="NCBI Taxonomy" id="6500"/>
    <lineage>
        <taxon>Eukaryota</taxon>
        <taxon>Metazoa</taxon>
        <taxon>Spiralia</taxon>
        <taxon>Lophotrochozoa</taxon>
        <taxon>Mollusca</taxon>
        <taxon>Gastropoda</taxon>
        <taxon>Heterobranchia</taxon>
        <taxon>Euthyneura</taxon>
        <taxon>Tectipleura</taxon>
        <taxon>Aplysiida</taxon>
        <taxon>Aplysioidea</taxon>
        <taxon>Aplysiidae</taxon>
        <taxon>Aplysia</taxon>
    </lineage>
</organism>
<feature type="region of interest" description="Disordered" evidence="1">
    <location>
        <begin position="166"/>
        <end position="185"/>
    </location>
</feature>
<dbReference type="Pfam" id="PF00059">
    <property type="entry name" value="Lectin_C"/>
    <property type="match status" value="1"/>
</dbReference>
<feature type="chain" id="PRO_5046843673" evidence="2">
    <location>
        <begin position="16"/>
        <end position="185"/>
    </location>
</feature>
<dbReference type="PROSITE" id="PS50041">
    <property type="entry name" value="C_TYPE_LECTIN_2"/>
    <property type="match status" value="1"/>
</dbReference>
<evidence type="ECO:0000256" key="2">
    <source>
        <dbReference type="SAM" id="SignalP"/>
    </source>
</evidence>
<dbReference type="PANTHER" id="PTHR22801">
    <property type="entry name" value="LITHOSTATHINE"/>
    <property type="match status" value="1"/>
</dbReference>
<dbReference type="Gene3D" id="3.10.100.10">
    <property type="entry name" value="Mannose-Binding Protein A, subunit A"/>
    <property type="match status" value="1"/>
</dbReference>
<sequence length="185" mass="21184">MTHIFFLLIPGSTSSVDNCPSKLPRDKFLQYFQGICYEFAVTTYRHFYTATRECSQKGGLLALIKSEEINSFIQTELHDTYNERYDTWIGLDDANGEKKFTWADGSDVKYENWAPNEGERFHAGIDACATIDPVNGTWIDYPCKGYRFEEVKPYICQFNVIQPSTTQAPNTQAPTTEELTVRMVT</sequence>
<feature type="domain" description="C-type lectin" evidence="3">
    <location>
        <begin position="32"/>
        <end position="143"/>
    </location>
</feature>
<dbReference type="RefSeq" id="XP_005098630.1">
    <property type="nucleotide sequence ID" value="XM_005098573.1"/>
</dbReference>
<protein>
    <submittedName>
        <fullName evidence="5">Low affinity immunoglobulin epsilon Fc receptor-like</fullName>
    </submittedName>
</protein>
<reference evidence="5" key="1">
    <citation type="submission" date="2025-08" db="UniProtKB">
        <authorList>
            <consortium name="RefSeq"/>
        </authorList>
    </citation>
    <scope>IDENTIFICATION</scope>
</reference>
<evidence type="ECO:0000313" key="4">
    <source>
        <dbReference type="Proteomes" id="UP000694888"/>
    </source>
</evidence>